<dbReference type="Proteomes" id="UP000799441">
    <property type="component" value="Unassembled WGS sequence"/>
</dbReference>
<feature type="domain" description="Cytidyltransferase-like" evidence="1">
    <location>
        <begin position="42"/>
        <end position="76"/>
    </location>
</feature>
<dbReference type="GO" id="GO:0003824">
    <property type="term" value="F:catalytic activity"/>
    <property type="evidence" value="ECO:0007669"/>
    <property type="project" value="InterPro"/>
</dbReference>
<evidence type="ECO:0000313" key="2">
    <source>
        <dbReference type="EMBL" id="KAF2720989.1"/>
    </source>
</evidence>
<dbReference type="OrthoDB" id="3558741at2759"/>
<dbReference type="EMBL" id="MU003794">
    <property type="protein sequence ID" value="KAF2720989.1"/>
    <property type="molecule type" value="Genomic_DNA"/>
</dbReference>
<name>A0A9P4UNS1_9PEZI</name>
<dbReference type="Gene3D" id="3.40.50.620">
    <property type="entry name" value="HUPs"/>
    <property type="match status" value="1"/>
</dbReference>
<accession>A0A9P4UNS1</accession>
<dbReference type="InterPro" id="IPR014729">
    <property type="entry name" value="Rossmann-like_a/b/a_fold"/>
</dbReference>
<organism evidence="2 3">
    <name type="scientific">Polychaeton citri CBS 116435</name>
    <dbReference type="NCBI Taxonomy" id="1314669"/>
    <lineage>
        <taxon>Eukaryota</taxon>
        <taxon>Fungi</taxon>
        <taxon>Dikarya</taxon>
        <taxon>Ascomycota</taxon>
        <taxon>Pezizomycotina</taxon>
        <taxon>Dothideomycetes</taxon>
        <taxon>Dothideomycetidae</taxon>
        <taxon>Capnodiales</taxon>
        <taxon>Capnodiaceae</taxon>
        <taxon>Polychaeton</taxon>
    </lineage>
</organism>
<protein>
    <recommendedName>
        <fullName evidence="1">Cytidyltransferase-like domain-containing protein</fullName>
    </recommendedName>
</protein>
<evidence type="ECO:0000313" key="3">
    <source>
        <dbReference type="Proteomes" id="UP000799441"/>
    </source>
</evidence>
<keyword evidence="3" id="KW-1185">Reference proteome</keyword>
<dbReference type="InterPro" id="IPR004821">
    <property type="entry name" value="Cyt_trans-like"/>
</dbReference>
<sequence length="282" mass="32286">MSLKNYLQMAYREARLTSKADLDTFQHLEGTLRRDHENLILVYGGSFNPPHRGHLDVLLSGLRPEVTAVAIVVLPSEDFHLRHKVANSHPDFFLRMERRADLWSAIPSVPEVKVWIWTSTWYPFKTFNEALIRLTKEDGFKLAFAHMIGPDNVDLRNPLANYPYELPTMLITNKARHVAAHFRPDGKPAIWNGFGEWSRCSRNAGYDDLKSDQPDVVLWTCRGIGDCNAEKRGYYLQFADFASVDINSTNLRGSLLKTHHLDEQRLNQLSIKALLEMLASVL</sequence>
<dbReference type="SUPFAM" id="SSF52374">
    <property type="entry name" value="Nucleotidylyl transferase"/>
    <property type="match status" value="1"/>
</dbReference>
<evidence type="ECO:0000259" key="1">
    <source>
        <dbReference type="Pfam" id="PF01467"/>
    </source>
</evidence>
<comment type="caution">
    <text evidence="2">The sequence shown here is derived from an EMBL/GenBank/DDBJ whole genome shotgun (WGS) entry which is preliminary data.</text>
</comment>
<dbReference type="AlphaFoldDB" id="A0A9P4UNS1"/>
<dbReference type="Pfam" id="PF01467">
    <property type="entry name" value="CTP_transf_like"/>
    <property type="match status" value="1"/>
</dbReference>
<proteinExistence type="predicted"/>
<gene>
    <name evidence="2" type="ORF">K431DRAFT_294682</name>
</gene>
<reference evidence="2" key="1">
    <citation type="journal article" date="2020" name="Stud. Mycol.">
        <title>101 Dothideomycetes genomes: a test case for predicting lifestyles and emergence of pathogens.</title>
        <authorList>
            <person name="Haridas S."/>
            <person name="Albert R."/>
            <person name="Binder M."/>
            <person name="Bloem J."/>
            <person name="Labutti K."/>
            <person name="Salamov A."/>
            <person name="Andreopoulos B."/>
            <person name="Baker S."/>
            <person name="Barry K."/>
            <person name="Bills G."/>
            <person name="Bluhm B."/>
            <person name="Cannon C."/>
            <person name="Castanera R."/>
            <person name="Culley D."/>
            <person name="Daum C."/>
            <person name="Ezra D."/>
            <person name="Gonzalez J."/>
            <person name="Henrissat B."/>
            <person name="Kuo A."/>
            <person name="Liang C."/>
            <person name="Lipzen A."/>
            <person name="Lutzoni F."/>
            <person name="Magnuson J."/>
            <person name="Mondo S."/>
            <person name="Nolan M."/>
            <person name="Ohm R."/>
            <person name="Pangilinan J."/>
            <person name="Park H.-J."/>
            <person name="Ramirez L."/>
            <person name="Alfaro M."/>
            <person name="Sun H."/>
            <person name="Tritt A."/>
            <person name="Yoshinaga Y."/>
            <person name="Zwiers L.-H."/>
            <person name="Turgeon B."/>
            <person name="Goodwin S."/>
            <person name="Spatafora J."/>
            <person name="Crous P."/>
            <person name="Grigoriev I."/>
        </authorList>
    </citation>
    <scope>NUCLEOTIDE SEQUENCE</scope>
    <source>
        <strain evidence="2">CBS 116435</strain>
    </source>
</reference>